<dbReference type="AlphaFoldDB" id="A0A1B7X9A5"/>
<comment type="caution">
    <text evidence="1">The sequence shown here is derived from an EMBL/GenBank/DDBJ whole genome shotgun (WGS) entry which is preliminary data.</text>
</comment>
<evidence type="ECO:0000313" key="2">
    <source>
        <dbReference type="Proteomes" id="UP000091979"/>
    </source>
</evidence>
<dbReference type="EMBL" id="JXMS01000035">
    <property type="protein sequence ID" value="OBQ45927.1"/>
    <property type="molecule type" value="Genomic_DNA"/>
</dbReference>
<proteinExistence type="predicted"/>
<evidence type="ECO:0000313" key="1">
    <source>
        <dbReference type="EMBL" id="OBQ45927.1"/>
    </source>
</evidence>
<accession>A0A1B7X9A5</accession>
<keyword evidence="2" id="KW-1185">Reference proteome</keyword>
<reference evidence="1 2" key="1">
    <citation type="submission" date="2015-01" db="EMBL/GenBank/DDBJ databases">
        <title>Desulfovibrio sp. JC271 draft genome sequence.</title>
        <authorList>
            <person name="Shivani Y."/>
            <person name="Subhash Y."/>
            <person name="Sasikala C."/>
            <person name="Ramana C.V."/>
        </authorList>
    </citation>
    <scope>NUCLEOTIDE SEQUENCE [LARGE SCALE GENOMIC DNA]</scope>
    <source>
        <strain evidence="1 2">JC271</strain>
    </source>
</reference>
<protein>
    <submittedName>
        <fullName evidence="1">Uncharacterized protein</fullName>
    </submittedName>
</protein>
<name>A0A1B7X9A5_9BACT</name>
<dbReference type="Proteomes" id="UP000091979">
    <property type="component" value="Unassembled WGS sequence"/>
</dbReference>
<organism evidence="1 2">
    <name type="scientific">Halodesulfovibrio spirochaetisodalis</name>
    <dbReference type="NCBI Taxonomy" id="1560234"/>
    <lineage>
        <taxon>Bacteria</taxon>
        <taxon>Pseudomonadati</taxon>
        <taxon>Thermodesulfobacteriota</taxon>
        <taxon>Desulfovibrionia</taxon>
        <taxon>Desulfovibrionales</taxon>
        <taxon>Desulfovibrionaceae</taxon>
        <taxon>Halodesulfovibrio</taxon>
    </lineage>
</organism>
<gene>
    <name evidence="1" type="ORF">SP90_15385</name>
</gene>
<sequence length="85" mass="10397">MYFMSFPSVDLYLCLRGYKVKFKEFIQFIIFFYDIHIYLQIRQLRLQPHNTTDKNDIFYTAYTQNTRLERTKKPVVQLQAISNMT</sequence>
<dbReference type="PATRIC" id="fig|1560234.3.peg.2366"/>